<comment type="caution">
    <text evidence="2">The sequence shown here is derived from an EMBL/GenBank/DDBJ whole genome shotgun (WGS) entry which is preliminary data.</text>
</comment>
<dbReference type="GO" id="GO:0003677">
    <property type="term" value="F:DNA binding"/>
    <property type="evidence" value="ECO:0007669"/>
    <property type="project" value="InterPro"/>
</dbReference>
<accession>A0A066U3J2</accession>
<feature type="domain" description="HTH cro/C1-type" evidence="1">
    <location>
        <begin position="17"/>
        <end position="90"/>
    </location>
</feature>
<keyword evidence="3" id="KW-1185">Reference proteome</keyword>
<dbReference type="SUPFAM" id="SSF47413">
    <property type="entry name" value="lambda repressor-like DNA-binding domains"/>
    <property type="match status" value="1"/>
</dbReference>
<dbReference type="SMART" id="SM00530">
    <property type="entry name" value="HTH_XRE"/>
    <property type="match status" value="1"/>
</dbReference>
<dbReference type="CDD" id="cd00093">
    <property type="entry name" value="HTH_XRE"/>
    <property type="match status" value="1"/>
</dbReference>
<dbReference type="OrthoDB" id="4790304at2"/>
<name>A0A066U3J2_9PSEU</name>
<dbReference type="InterPro" id="IPR010982">
    <property type="entry name" value="Lambda_DNA-bd_dom_sf"/>
</dbReference>
<protein>
    <recommendedName>
        <fullName evidence="1">HTH cro/C1-type domain-containing protein</fullName>
    </recommendedName>
</protein>
<evidence type="ECO:0000313" key="2">
    <source>
        <dbReference type="EMBL" id="KDN20442.1"/>
    </source>
</evidence>
<organism evidence="2 3">
    <name type="scientific">Amycolatopsis rifamycinica</name>
    <dbReference type="NCBI Taxonomy" id="287986"/>
    <lineage>
        <taxon>Bacteria</taxon>
        <taxon>Bacillati</taxon>
        <taxon>Actinomycetota</taxon>
        <taxon>Actinomycetes</taxon>
        <taxon>Pseudonocardiales</taxon>
        <taxon>Pseudonocardiaceae</taxon>
        <taxon>Amycolatopsis</taxon>
    </lineage>
</organism>
<evidence type="ECO:0000259" key="1">
    <source>
        <dbReference type="SMART" id="SM00530"/>
    </source>
</evidence>
<sequence length="293" mass="32725">MTKSGGSSRNRMELAHFLRTRRSRLSPADIGLSVSSGKRRTPGLRREEVAVVAGIGTSWYAWLEQGRDINVSENVARAIGRALRLDRSEVRYLYQLLGISPGQDGPGARAGAEALGLDTGRVVDEWLPNPALVVDDLWNLLDSNAAARAAFGIEEDDRNLLVSFFTSERVWSRYPDPDRVAREAVAQFRAAAAARYNDPGFSRLVASLCSRSERFAALWRSHEVLDSRLKRKEIDHPEVGRLTFDVHTWRVDGADGIRLFLHLPCPVTETRARLEKLLRLRDAVVREAQPTAS</sequence>
<evidence type="ECO:0000313" key="3">
    <source>
        <dbReference type="Proteomes" id="UP000027345"/>
    </source>
</evidence>
<dbReference type="Pfam" id="PF17765">
    <property type="entry name" value="MLTR_LBD"/>
    <property type="match status" value="1"/>
</dbReference>
<reference evidence="2 3" key="1">
    <citation type="submission" date="2014-05" db="EMBL/GenBank/DDBJ databases">
        <title>Draft genome sequence of Amycolatopsis rifamycinica DSM 46095.</title>
        <authorList>
            <person name="Lal R."/>
            <person name="Saxena A."/>
            <person name="Kumari R."/>
            <person name="Mukherjee U."/>
            <person name="Singh P."/>
            <person name="Sangwan N."/>
            <person name="Mahato N.K."/>
        </authorList>
    </citation>
    <scope>NUCLEOTIDE SEQUENCE [LARGE SCALE GENOMIC DNA]</scope>
    <source>
        <strain evidence="2 3">DSM 46095</strain>
    </source>
</reference>
<dbReference type="eggNOG" id="COG1396">
    <property type="taxonomic scope" value="Bacteria"/>
</dbReference>
<dbReference type="PANTHER" id="PTHR35010:SF3">
    <property type="entry name" value="BLL4873 PROTEIN"/>
    <property type="match status" value="1"/>
</dbReference>
<dbReference type="Proteomes" id="UP000027345">
    <property type="component" value="Unassembled WGS sequence"/>
</dbReference>
<gene>
    <name evidence="2" type="ORF">DV20_21055</name>
</gene>
<proteinExistence type="predicted"/>
<dbReference type="STRING" id="287986.DV20_21055"/>
<dbReference type="InterPro" id="IPR041413">
    <property type="entry name" value="MLTR_LBD"/>
</dbReference>
<dbReference type="Pfam" id="PF13560">
    <property type="entry name" value="HTH_31"/>
    <property type="match status" value="1"/>
</dbReference>
<dbReference type="InterPro" id="IPR001387">
    <property type="entry name" value="Cro/C1-type_HTH"/>
</dbReference>
<dbReference type="PANTHER" id="PTHR35010">
    <property type="entry name" value="BLL4672 PROTEIN-RELATED"/>
    <property type="match status" value="1"/>
</dbReference>
<dbReference type="Gene3D" id="1.10.260.40">
    <property type="entry name" value="lambda repressor-like DNA-binding domains"/>
    <property type="match status" value="1"/>
</dbReference>
<dbReference type="EMBL" id="JMQI01000043">
    <property type="protein sequence ID" value="KDN20442.1"/>
    <property type="molecule type" value="Genomic_DNA"/>
</dbReference>
<dbReference type="Gene3D" id="3.30.450.180">
    <property type="match status" value="1"/>
</dbReference>
<dbReference type="AlphaFoldDB" id="A0A066U3J2"/>